<organism evidence="2 3">
    <name type="scientific">Clytia hemisphaerica</name>
    <dbReference type="NCBI Taxonomy" id="252671"/>
    <lineage>
        <taxon>Eukaryota</taxon>
        <taxon>Metazoa</taxon>
        <taxon>Cnidaria</taxon>
        <taxon>Hydrozoa</taxon>
        <taxon>Hydroidolina</taxon>
        <taxon>Leptothecata</taxon>
        <taxon>Obeliida</taxon>
        <taxon>Clytiidae</taxon>
        <taxon>Clytia</taxon>
    </lineage>
</organism>
<evidence type="ECO:0000313" key="3">
    <source>
        <dbReference type="Proteomes" id="UP000594262"/>
    </source>
</evidence>
<proteinExistence type="predicted"/>
<dbReference type="AlphaFoldDB" id="A0A7M5X0S8"/>
<protein>
    <submittedName>
        <fullName evidence="2">Uncharacterized protein</fullName>
    </submittedName>
</protein>
<dbReference type="EnsemblMetazoa" id="CLYHEMT015970.1">
    <property type="protein sequence ID" value="CLYHEMP015970.1"/>
    <property type="gene ID" value="CLYHEMG015970"/>
</dbReference>
<evidence type="ECO:0000256" key="1">
    <source>
        <dbReference type="SAM" id="MobiDB-lite"/>
    </source>
</evidence>
<accession>A0A7M5X0S8</accession>
<feature type="region of interest" description="Disordered" evidence="1">
    <location>
        <begin position="53"/>
        <end position="100"/>
    </location>
</feature>
<sequence length="100" mass="11765">MRFILGHFVYKLIRYFYIWSTDYLLDPKKTLIFFSQKAVEDQDQVTAEMVIKDEPGEIEEHDENVEPEQDEIVEPEQDENNVEPEQDENEQEQNLGGGGN</sequence>
<keyword evidence="3" id="KW-1185">Reference proteome</keyword>
<name>A0A7M5X0S8_9CNID</name>
<feature type="compositionally biased region" description="Acidic residues" evidence="1">
    <location>
        <begin position="56"/>
        <end position="91"/>
    </location>
</feature>
<evidence type="ECO:0000313" key="2">
    <source>
        <dbReference type="EnsemblMetazoa" id="CLYHEMP015970.1"/>
    </source>
</evidence>
<dbReference type="Proteomes" id="UP000594262">
    <property type="component" value="Unplaced"/>
</dbReference>
<reference evidence="2" key="1">
    <citation type="submission" date="2021-01" db="UniProtKB">
        <authorList>
            <consortium name="EnsemblMetazoa"/>
        </authorList>
    </citation>
    <scope>IDENTIFICATION</scope>
</reference>